<feature type="region of interest" description="Disordered" evidence="1">
    <location>
        <begin position="153"/>
        <end position="176"/>
    </location>
</feature>
<dbReference type="EMBL" id="JAMSHJ010000004">
    <property type="protein sequence ID" value="KAI5417440.1"/>
    <property type="molecule type" value="Genomic_DNA"/>
</dbReference>
<evidence type="ECO:0000313" key="3">
    <source>
        <dbReference type="EMBL" id="KAI5417440.1"/>
    </source>
</evidence>
<name>A0A9D5AT16_PEA</name>
<feature type="domain" description="Tf2-1-like SH3-like" evidence="2">
    <location>
        <begin position="59"/>
        <end position="112"/>
    </location>
</feature>
<keyword evidence="4" id="KW-1185">Reference proteome</keyword>
<dbReference type="Pfam" id="PF24626">
    <property type="entry name" value="SH3_Tf2-1"/>
    <property type="match status" value="1"/>
</dbReference>
<accession>A0A9D5AT16</accession>
<dbReference type="PANTHER" id="PTHR46148">
    <property type="entry name" value="CHROMO DOMAIN-CONTAINING PROTEIN"/>
    <property type="match status" value="1"/>
</dbReference>
<organism evidence="3 4">
    <name type="scientific">Pisum sativum</name>
    <name type="common">Garden pea</name>
    <name type="synonym">Lathyrus oleraceus</name>
    <dbReference type="NCBI Taxonomy" id="3888"/>
    <lineage>
        <taxon>Eukaryota</taxon>
        <taxon>Viridiplantae</taxon>
        <taxon>Streptophyta</taxon>
        <taxon>Embryophyta</taxon>
        <taxon>Tracheophyta</taxon>
        <taxon>Spermatophyta</taxon>
        <taxon>Magnoliopsida</taxon>
        <taxon>eudicotyledons</taxon>
        <taxon>Gunneridae</taxon>
        <taxon>Pentapetalae</taxon>
        <taxon>rosids</taxon>
        <taxon>fabids</taxon>
        <taxon>Fabales</taxon>
        <taxon>Fabaceae</taxon>
        <taxon>Papilionoideae</taxon>
        <taxon>50 kb inversion clade</taxon>
        <taxon>NPAAA clade</taxon>
        <taxon>Hologalegina</taxon>
        <taxon>IRL clade</taxon>
        <taxon>Fabeae</taxon>
        <taxon>Lathyrus</taxon>
    </lineage>
</organism>
<protein>
    <recommendedName>
        <fullName evidence="2">Tf2-1-like SH3-like domain-containing protein</fullName>
    </recommendedName>
</protein>
<dbReference type="Proteomes" id="UP001058974">
    <property type="component" value="Chromosome 4"/>
</dbReference>
<evidence type="ECO:0000256" key="1">
    <source>
        <dbReference type="SAM" id="MobiDB-lite"/>
    </source>
</evidence>
<evidence type="ECO:0000313" key="4">
    <source>
        <dbReference type="Proteomes" id="UP001058974"/>
    </source>
</evidence>
<dbReference type="PANTHER" id="PTHR46148:SF52">
    <property type="entry name" value="OS04G0603800 PROTEIN"/>
    <property type="match status" value="1"/>
</dbReference>
<gene>
    <name evidence="3" type="ORF">KIW84_042155</name>
</gene>
<dbReference type="AlphaFoldDB" id="A0A9D5AT16"/>
<dbReference type="InterPro" id="IPR056924">
    <property type="entry name" value="SH3_Tf2-1"/>
</dbReference>
<comment type="caution">
    <text evidence="3">The sequence shown here is derived from an EMBL/GenBank/DDBJ whole genome shotgun (WGS) entry which is preliminary data.</text>
</comment>
<proteinExistence type="predicted"/>
<dbReference type="Gramene" id="Psat04G0215500-T1">
    <property type="protein sequence ID" value="KAI5417440.1"/>
    <property type="gene ID" value="KIW84_042155"/>
</dbReference>
<sequence>MTPFEALYGRPPPLIAHYSQGESKIGTLNDLLTKRQQVLAQLKNNLIRAQNRMLHPYRQLSVKNRASQKLSKRFYGLLRILKRSGHVAYELELPLSFRIHQVFHVSLLKLCHGELDTQICQILSHPTTVVERTQLELEATFYVVDLGDNIPLNRGGNDMGQTNQPNGNELEEGVNNRPKRKIVRSSHFLD</sequence>
<evidence type="ECO:0000259" key="2">
    <source>
        <dbReference type="Pfam" id="PF24626"/>
    </source>
</evidence>
<reference evidence="3 4" key="1">
    <citation type="journal article" date="2022" name="Nat. Genet.">
        <title>Improved pea reference genome and pan-genome highlight genomic features and evolutionary characteristics.</title>
        <authorList>
            <person name="Yang T."/>
            <person name="Liu R."/>
            <person name="Luo Y."/>
            <person name="Hu S."/>
            <person name="Wang D."/>
            <person name="Wang C."/>
            <person name="Pandey M.K."/>
            <person name="Ge S."/>
            <person name="Xu Q."/>
            <person name="Li N."/>
            <person name="Li G."/>
            <person name="Huang Y."/>
            <person name="Saxena R.K."/>
            <person name="Ji Y."/>
            <person name="Li M."/>
            <person name="Yan X."/>
            <person name="He Y."/>
            <person name="Liu Y."/>
            <person name="Wang X."/>
            <person name="Xiang C."/>
            <person name="Varshney R.K."/>
            <person name="Ding H."/>
            <person name="Gao S."/>
            <person name="Zong X."/>
        </authorList>
    </citation>
    <scope>NUCLEOTIDE SEQUENCE [LARGE SCALE GENOMIC DNA]</scope>
    <source>
        <strain evidence="3 4">cv. Zhongwan 6</strain>
    </source>
</reference>